<organism evidence="1">
    <name type="scientific">uncultured Acidimicrobiales bacterium</name>
    <dbReference type="NCBI Taxonomy" id="310071"/>
    <lineage>
        <taxon>Bacteria</taxon>
        <taxon>Bacillati</taxon>
        <taxon>Actinomycetota</taxon>
        <taxon>Acidimicrobiia</taxon>
        <taxon>Acidimicrobiales</taxon>
        <taxon>environmental samples</taxon>
    </lineage>
</organism>
<reference evidence="1" key="1">
    <citation type="submission" date="2020-02" db="EMBL/GenBank/DDBJ databases">
        <authorList>
            <person name="Meier V. D."/>
        </authorList>
    </citation>
    <scope>NUCLEOTIDE SEQUENCE</scope>
    <source>
        <strain evidence="1">AVDCRST_MAG50</strain>
    </source>
</reference>
<accession>A0A6J4H8P9</accession>
<name>A0A6J4H8P9_9ACTN</name>
<sequence>MIRRLRALLPRPRDVEDVRCRRLGAASDQTVLHRLREAGRRPAG</sequence>
<gene>
    <name evidence="1" type="ORF">AVDCRST_MAG50-284</name>
</gene>
<dbReference type="EMBL" id="CADCTF010000018">
    <property type="protein sequence ID" value="CAA9216894.1"/>
    <property type="molecule type" value="Genomic_DNA"/>
</dbReference>
<evidence type="ECO:0000313" key="1">
    <source>
        <dbReference type="EMBL" id="CAA9216894.1"/>
    </source>
</evidence>
<dbReference type="AlphaFoldDB" id="A0A6J4H8P9"/>
<protein>
    <submittedName>
        <fullName evidence="1">Uncharacterized protein</fullName>
    </submittedName>
</protein>
<proteinExistence type="predicted"/>